<name>A0AAD8XZK7_9STRA</name>
<dbReference type="AlphaFoldDB" id="A0AAD8XZK7"/>
<protein>
    <submittedName>
        <fullName evidence="2">Uncharacterized protein</fullName>
    </submittedName>
</protein>
<evidence type="ECO:0000313" key="2">
    <source>
        <dbReference type="EMBL" id="KAK1736622.1"/>
    </source>
</evidence>
<proteinExistence type="predicted"/>
<comment type="caution">
    <text evidence="2">The sequence shown here is derived from an EMBL/GenBank/DDBJ whole genome shotgun (WGS) entry which is preliminary data.</text>
</comment>
<dbReference type="Proteomes" id="UP001224775">
    <property type="component" value="Unassembled WGS sequence"/>
</dbReference>
<feature type="chain" id="PRO_5042219420" evidence="1">
    <location>
        <begin position="21"/>
        <end position="515"/>
    </location>
</feature>
<dbReference type="EMBL" id="JATAAI010000028">
    <property type="protein sequence ID" value="KAK1736622.1"/>
    <property type="molecule type" value="Genomic_DNA"/>
</dbReference>
<accession>A0AAD8XZK7</accession>
<keyword evidence="1" id="KW-0732">Signal</keyword>
<evidence type="ECO:0000256" key="1">
    <source>
        <dbReference type="SAM" id="SignalP"/>
    </source>
</evidence>
<feature type="signal peptide" evidence="1">
    <location>
        <begin position="1"/>
        <end position="20"/>
    </location>
</feature>
<evidence type="ECO:0000313" key="3">
    <source>
        <dbReference type="Proteomes" id="UP001224775"/>
    </source>
</evidence>
<reference evidence="2" key="1">
    <citation type="submission" date="2023-06" db="EMBL/GenBank/DDBJ databases">
        <title>Survivors Of The Sea: Transcriptome response of Skeletonema marinoi to long-term dormancy.</title>
        <authorList>
            <person name="Pinder M.I.M."/>
            <person name="Kourtchenko O."/>
            <person name="Robertson E.K."/>
            <person name="Larsson T."/>
            <person name="Maumus F."/>
            <person name="Osuna-Cruz C.M."/>
            <person name="Vancaester E."/>
            <person name="Stenow R."/>
            <person name="Vandepoele K."/>
            <person name="Ploug H."/>
            <person name="Bruchert V."/>
            <person name="Godhe A."/>
            <person name="Topel M."/>
        </authorList>
    </citation>
    <scope>NUCLEOTIDE SEQUENCE</scope>
    <source>
        <strain evidence="2">R05AC</strain>
    </source>
</reference>
<organism evidence="2 3">
    <name type="scientific">Skeletonema marinoi</name>
    <dbReference type="NCBI Taxonomy" id="267567"/>
    <lineage>
        <taxon>Eukaryota</taxon>
        <taxon>Sar</taxon>
        <taxon>Stramenopiles</taxon>
        <taxon>Ochrophyta</taxon>
        <taxon>Bacillariophyta</taxon>
        <taxon>Coscinodiscophyceae</taxon>
        <taxon>Thalassiosirophycidae</taxon>
        <taxon>Thalassiosirales</taxon>
        <taxon>Skeletonemataceae</taxon>
        <taxon>Skeletonema</taxon>
        <taxon>Skeletonema marinoi-dohrnii complex</taxon>
    </lineage>
</organism>
<sequence length="515" mass="56629">MLNRALSSLVLFLCFQSGNGNLDCPVSVEFSSTINSTYNTEGRYDEYLNAFNDSLIERIRSKKTEAFYQNIVNNVVMFLCDVETASERCVPSDSPLAAKNDMGDCIVAADSLCPQGLCERTSNCYWSAAEDMENRTTRFPAADYSNAQEALYGLDRDSYAGSIVVPVGVTVSASVAFLGNEEVSIGVSNAFLHADGLVDDLRSFLDRSRIPLTNINGIIGYAALDAKLIFDGTEYVTQDALNIASSFLGFYALHSKGLNESNALSGFESALTEFESKVHPIKLDLYDQADTIEGGIDGAIGGLDSFTNQTTDWQDTLYQYEGEEYGFRPTRRVIHAEAYRLLLCPAGFSRTDTGVAPGANAVFNDTNLAVAFNVTDKINFQEELDEGLSQIESINITSSFELVFDPLRDIQGVISSMSDTALAILNQATSSNSISCPFDDVYTKETLLEPWELHRTDDFTPYIIRDGNVTSYDRIGSEDSGTYLAESTIKLDAKHSKPQLWRACSLYVSYVKNTE</sequence>
<gene>
    <name evidence="2" type="ORF">QTG54_012644</name>
</gene>
<keyword evidence="3" id="KW-1185">Reference proteome</keyword>